<feature type="compositionally biased region" description="Low complexity" evidence="1">
    <location>
        <begin position="95"/>
        <end position="106"/>
    </location>
</feature>
<name>A0A183WGS6_TRIRE</name>
<dbReference type="Proteomes" id="UP000050795">
    <property type="component" value="Unassembled WGS sequence"/>
</dbReference>
<feature type="compositionally biased region" description="Basic and acidic residues" evidence="1">
    <location>
        <begin position="1"/>
        <end position="11"/>
    </location>
</feature>
<protein>
    <submittedName>
        <fullName evidence="3">Uncharacterized protein</fullName>
    </submittedName>
</protein>
<evidence type="ECO:0000256" key="1">
    <source>
        <dbReference type="SAM" id="MobiDB-lite"/>
    </source>
</evidence>
<feature type="region of interest" description="Disordered" evidence="1">
    <location>
        <begin position="238"/>
        <end position="257"/>
    </location>
</feature>
<dbReference type="WBParaSite" id="TREG1_13470.1">
    <property type="protein sequence ID" value="TREG1_13470.1"/>
    <property type="gene ID" value="TREG1_13470"/>
</dbReference>
<reference evidence="2" key="1">
    <citation type="submission" date="2022-06" db="EMBL/GenBank/DDBJ databases">
        <authorList>
            <person name="Berger JAMES D."/>
            <person name="Berger JAMES D."/>
        </authorList>
    </citation>
    <scope>NUCLEOTIDE SEQUENCE [LARGE SCALE GENOMIC DNA]</scope>
</reference>
<evidence type="ECO:0000313" key="2">
    <source>
        <dbReference type="Proteomes" id="UP000050795"/>
    </source>
</evidence>
<reference evidence="3" key="2">
    <citation type="submission" date="2023-11" db="UniProtKB">
        <authorList>
            <consortium name="WormBaseParasite"/>
        </authorList>
    </citation>
    <scope>IDENTIFICATION</scope>
</reference>
<feature type="compositionally biased region" description="Polar residues" evidence="1">
    <location>
        <begin position="173"/>
        <end position="182"/>
    </location>
</feature>
<organism evidence="2 3">
    <name type="scientific">Trichobilharzia regenti</name>
    <name type="common">Nasal bird schistosome</name>
    <dbReference type="NCBI Taxonomy" id="157069"/>
    <lineage>
        <taxon>Eukaryota</taxon>
        <taxon>Metazoa</taxon>
        <taxon>Spiralia</taxon>
        <taxon>Lophotrochozoa</taxon>
        <taxon>Platyhelminthes</taxon>
        <taxon>Trematoda</taxon>
        <taxon>Digenea</taxon>
        <taxon>Strigeidida</taxon>
        <taxon>Schistosomatoidea</taxon>
        <taxon>Schistosomatidae</taxon>
        <taxon>Trichobilharzia</taxon>
    </lineage>
</organism>
<accession>A0A183WGS6</accession>
<feature type="region of interest" description="Disordered" evidence="1">
    <location>
        <begin position="78"/>
        <end position="182"/>
    </location>
</feature>
<keyword evidence="2" id="KW-1185">Reference proteome</keyword>
<dbReference type="AlphaFoldDB" id="A0A183WGS6"/>
<feature type="compositionally biased region" description="Basic residues" evidence="1">
    <location>
        <begin position="121"/>
        <end position="148"/>
    </location>
</feature>
<evidence type="ECO:0000313" key="3">
    <source>
        <dbReference type="WBParaSite" id="TREG1_13470.1"/>
    </source>
</evidence>
<proteinExistence type="predicted"/>
<feature type="region of interest" description="Disordered" evidence="1">
    <location>
        <begin position="1"/>
        <end position="40"/>
    </location>
</feature>
<sequence>MTRSRRFESRRARGRYHQRRISDSQSYRSHRHSNPEFGLISSNCNHSTNMMGDVATNRRRSSMAVTCARDTRFGSHTGCLPVTGTLDNSLRPVNRSSNSTRTSSSSYRRRTCPSRRASVIARKRVRSTSISKTRRYSAKRRRNIRQRREKPSQTGSFSVLQNPVSGSGEHVESCSTNPSPDNLQEVNSNVCSTNEETEDVSKNVYCSTVGVNESITRHPFLLLSSQCKRSLPTLKSNFISQTSPRKQTTDQPLQRASWPTNSVSYYDSLNSTCPNITSNNMITGGNELSNNEDCAKERKLRESDNNIIDCAVVSGVEQGLNQLSHEFVNETAEMNNANVISEDDDPYFSSYSTTNDSFS</sequence>
<feature type="compositionally biased region" description="Polar residues" evidence="1">
    <location>
        <begin position="152"/>
        <end position="165"/>
    </location>
</feature>